<gene>
    <name evidence="2" type="ORF">ElyMa_005783600</name>
</gene>
<evidence type="ECO:0000256" key="1">
    <source>
        <dbReference type="SAM" id="MobiDB-lite"/>
    </source>
</evidence>
<name>A0AAV4FRE3_9GAST</name>
<dbReference type="Proteomes" id="UP000762676">
    <property type="component" value="Unassembled WGS sequence"/>
</dbReference>
<keyword evidence="3" id="KW-1185">Reference proteome</keyword>
<accession>A0AAV4FRE3</accession>
<protein>
    <recommendedName>
        <fullName evidence="4">Transducer of regulated CREB activity middle domain-containing protein</fullName>
    </recommendedName>
</protein>
<organism evidence="2 3">
    <name type="scientific">Elysia marginata</name>
    <dbReference type="NCBI Taxonomy" id="1093978"/>
    <lineage>
        <taxon>Eukaryota</taxon>
        <taxon>Metazoa</taxon>
        <taxon>Spiralia</taxon>
        <taxon>Lophotrochozoa</taxon>
        <taxon>Mollusca</taxon>
        <taxon>Gastropoda</taxon>
        <taxon>Heterobranchia</taxon>
        <taxon>Euthyneura</taxon>
        <taxon>Panpulmonata</taxon>
        <taxon>Sacoglossa</taxon>
        <taxon>Placobranchoidea</taxon>
        <taxon>Plakobranchidae</taxon>
        <taxon>Elysia</taxon>
    </lineage>
</organism>
<sequence>MLLVQDLQTSIGKQRAIPSEDFTFEWDHSIDTSMESQGYNSPPSPPLHILLPSQAGAAAHFPPTNYSMGNNALGSAGPMGAQAAGGVSSHSLLQTQGVSGENNGCSSRNEQVSPHENNGLVVASGSYHSNNRSPDYISGGAASLTNQAHESEMASREHLAIRSNEDRPDHHRNGDEMYPEQFYNSGNMELHQHQPHPNQHYLQAYNMRYDSGSGNPHMSSIGMYNPSTYMGLPVSGYQPYSGPHAFPNFQSLMRNSPAQIENDVAFNGEASAGHGVTSQHQQIDNSQLSTNNVDSHTASSNAAVTSTPRQPFNRLSPTMNQYHNVPQPYGGHNTTYSFSSSDRS</sequence>
<feature type="compositionally biased region" description="Polar residues" evidence="1">
    <location>
        <begin position="276"/>
        <end position="324"/>
    </location>
</feature>
<evidence type="ECO:0008006" key="4">
    <source>
        <dbReference type="Google" id="ProtNLM"/>
    </source>
</evidence>
<evidence type="ECO:0000313" key="2">
    <source>
        <dbReference type="EMBL" id="GFR75779.1"/>
    </source>
</evidence>
<dbReference type="EMBL" id="BMAT01011611">
    <property type="protein sequence ID" value="GFR75779.1"/>
    <property type="molecule type" value="Genomic_DNA"/>
</dbReference>
<feature type="compositionally biased region" description="Polar residues" evidence="1">
    <location>
        <begin position="332"/>
        <end position="344"/>
    </location>
</feature>
<feature type="region of interest" description="Disordered" evidence="1">
    <location>
        <begin position="95"/>
        <end position="181"/>
    </location>
</feature>
<feature type="region of interest" description="Disordered" evidence="1">
    <location>
        <begin position="270"/>
        <end position="344"/>
    </location>
</feature>
<proteinExistence type="predicted"/>
<dbReference type="AlphaFoldDB" id="A0AAV4FRE3"/>
<feature type="compositionally biased region" description="Polar residues" evidence="1">
    <location>
        <begin position="95"/>
        <end position="116"/>
    </location>
</feature>
<reference evidence="2 3" key="1">
    <citation type="journal article" date="2021" name="Elife">
        <title>Chloroplast acquisition without the gene transfer in kleptoplastic sea slugs, Plakobranchus ocellatus.</title>
        <authorList>
            <person name="Maeda T."/>
            <person name="Takahashi S."/>
            <person name="Yoshida T."/>
            <person name="Shimamura S."/>
            <person name="Takaki Y."/>
            <person name="Nagai Y."/>
            <person name="Toyoda A."/>
            <person name="Suzuki Y."/>
            <person name="Arimoto A."/>
            <person name="Ishii H."/>
            <person name="Satoh N."/>
            <person name="Nishiyama T."/>
            <person name="Hasebe M."/>
            <person name="Maruyama T."/>
            <person name="Minagawa J."/>
            <person name="Obokata J."/>
            <person name="Shigenobu S."/>
        </authorList>
    </citation>
    <scope>NUCLEOTIDE SEQUENCE [LARGE SCALE GENOMIC DNA]</scope>
</reference>
<evidence type="ECO:0000313" key="3">
    <source>
        <dbReference type="Proteomes" id="UP000762676"/>
    </source>
</evidence>
<comment type="caution">
    <text evidence="2">The sequence shown here is derived from an EMBL/GenBank/DDBJ whole genome shotgun (WGS) entry which is preliminary data.</text>
</comment>
<feature type="compositionally biased region" description="Basic and acidic residues" evidence="1">
    <location>
        <begin position="149"/>
        <end position="175"/>
    </location>
</feature>